<evidence type="ECO:0000256" key="1">
    <source>
        <dbReference type="ARBA" id="ARBA00004123"/>
    </source>
</evidence>
<dbReference type="GO" id="GO:0003677">
    <property type="term" value="F:DNA binding"/>
    <property type="evidence" value="ECO:0007669"/>
    <property type="project" value="UniProtKB-KW"/>
</dbReference>
<dbReference type="InterPro" id="IPR044837">
    <property type="entry name" value="REM16-like"/>
</dbReference>
<dbReference type="SUPFAM" id="SSF101936">
    <property type="entry name" value="DNA-binding pseudobarrel domain"/>
    <property type="match status" value="2"/>
</dbReference>
<dbReference type="Gene3D" id="2.40.330.10">
    <property type="entry name" value="DNA-binding pseudobarrel domain"/>
    <property type="match status" value="2"/>
</dbReference>
<evidence type="ECO:0000313" key="8">
    <source>
        <dbReference type="EMBL" id="KAJ4951224.1"/>
    </source>
</evidence>
<reference evidence="8" key="1">
    <citation type="journal article" date="2023" name="Plant J.">
        <title>The genome of the king protea, Protea cynaroides.</title>
        <authorList>
            <person name="Chang J."/>
            <person name="Duong T.A."/>
            <person name="Schoeman C."/>
            <person name="Ma X."/>
            <person name="Roodt D."/>
            <person name="Barker N."/>
            <person name="Li Z."/>
            <person name="Van de Peer Y."/>
            <person name="Mizrachi E."/>
        </authorList>
    </citation>
    <scope>NUCLEOTIDE SEQUENCE</scope>
    <source>
        <tissue evidence="8">Young leaves</tissue>
    </source>
</reference>
<protein>
    <recommendedName>
        <fullName evidence="7">TF-B3 domain-containing protein</fullName>
    </recommendedName>
</protein>
<dbReference type="Pfam" id="PF02362">
    <property type="entry name" value="B3"/>
    <property type="match status" value="2"/>
</dbReference>
<dbReference type="CDD" id="cd10017">
    <property type="entry name" value="B3_DNA"/>
    <property type="match status" value="2"/>
</dbReference>
<gene>
    <name evidence="8" type="ORF">NE237_028056</name>
</gene>
<name>A0A9Q0GPN8_9MAGN</name>
<evidence type="ECO:0000259" key="7">
    <source>
        <dbReference type="PROSITE" id="PS50863"/>
    </source>
</evidence>
<dbReference type="PANTHER" id="PTHR31391:SF155">
    <property type="entry name" value="B3 DOMAIN-CONTAINING PROTEIN OS11G0197600"/>
    <property type="match status" value="1"/>
</dbReference>
<dbReference type="GO" id="GO:0005634">
    <property type="term" value="C:nucleus"/>
    <property type="evidence" value="ECO:0007669"/>
    <property type="project" value="UniProtKB-SubCell"/>
</dbReference>
<comment type="caution">
    <text evidence="8">The sequence shown here is derived from an EMBL/GenBank/DDBJ whole genome shotgun (WGS) entry which is preliminary data.</text>
</comment>
<dbReference type="PROSITE" id="PS50863">
    <property type="entry name" value="B3"/>
    <property type="match status" value="2"/>
</dbReference>
<keyword evidence="4" id="KW-0804">Transcription</keyword>
<evidence type="ECO:0000256" key="4">
    <source>
        <dbReference type="ARBA" id="ARBA00023163"/>
    </source>
</evidence>
<accession>A0A9Q0GPN8</accession>
<keyword evidence="2" id="KW-0805">Transcription regulation</keyword>
<keyword evidence="9" id="KW-1185">Reference proteome</keyword>
<proteinExistence type="predicted"/>
<dbReference type="InterPro" id="IPR003340">
    <property type="entry name" value="B3_DNA-bd"/>
</dbReference>
<sequence>MVGSCWNCLEKRPHFFKVFLPGFSSEYLKIPIAFFKHLKDRASHVVSLMGPSGKTWQVRLVWNIDGWFFQDGWSVFVSDHSIEVGDVIVFRYDGESQFSLRIFDRSACEKKAAFSVICSQDTSFIVRDNGNKRGRDVVETCLQGVAKKKRMKSPQVCLQRTTWERAVTGETFYENSCEKKAVVSEKCSQDTCSARDATKHKQRKTVAKPFLLFPCAAKRNTRNPPVVYLENETKKTVVKVEDSDESSDDRKHKRCRTVAKPSSFLPSVTKNKRRDFSVIRFESETKKIVVKSEDSDESGEQSGSKRTEVLASKRHKESDFLGEGKKQGILQKKEGKGMHSSSNKASEVMPTWNGGENMKHYNKSLEKLLREFKVSGQCSLHLECSDIVPSGTVPVQSSFRRSLISQRQKITMEEVRKTFEAAHAFRPKNPSAVVVMKHRYVYAGFYLALPASFIKIFLPQENQEMILWGPNDKAWPVKYVYAEKPFLRGGLSAGWNRFVVGNNLELHDVCVFELVKAKEVRVHIFRVVEKVTPPIWG</sequence>
<evidence type="ECO:0000313" key="9">
    <source>
        <dbReference type="Proteomes" id="UP001141806"/>
    </source>
</evidence>
<keyword evidence="3" id="KW-0238">DNA-binding</keyword>
<feature type="compositionally biased region" description="Basic and acidic residues" evidence="6">
    <location>
        <begin position="316"/>
        <end position="337"/>
    </location>
</feature>
<feature type="domain" description="TF-B3" evidence="7">
    <location>
        <begin position="432"/>
        <end position="528"/>
    </location>
</feature>
<evidence type="ECO:0000256" key="3">
    <source>
        <dbReference type="ARBA" id="ARBA00023125"/>
    </source>
</evidence>
<organism evidence="8 9">
    <name type="scientific">Protea cynaroides</name>
    <dbReference type="NCBI Taxonomy" id="273540"/>
    <lineage>
        <taxon>Eukaryota</taxon>
        <taxon>Viridiplantae</taxon>
        <taxon>Streptophyta</taxon>
        <taxon>Embryophyta</taxon>
        <taxon>Tracheophyta</taxon>
        <taxon>Spermatophyta</taxon>
        <taxon>Magnoliopsida</taxon>
        <taxon>Proteales</taxon>
        <taxon>Proteaceae</taxon>
        <taxon>Protea</taxon>
    </lineage>
</organism>
<feature type="domain" description="TF-B3" evidence="7">
    <location>
        <begin position="13"/>
        <end position="106"/>
    </location>
</feature>
<dbReference type="OrthoDB" id="590488at2759"/>
<dbReference type="PANTHER" id="PTHR31391">
    <property type="entry name" value="B3 DOMAIN-CONTAINING PROTEIN OS11G0197600-RELATED"/>
    <property type="match status" value="1"/>
</dbReference>
<evidence type="ECO:0000256" key="6">
    <source>
        <dbReference type="SAM" id="MobiDB-lite"/>
    </source>
</evidence>
<evidence type="ECO:0000256" key="5">
    <source>
        <dbReference type="ARBA" id="ARBA00023242"/>
    </source>
</evidence>
<dbReference type="EMBL" id="JAMYWD010000012">
    <property type="protein sequence ID" value="KAJ4951224.1"/>
    <property type="molecule type" value="Genomic_DNA"/>
</dbReference>
<feature type="region of interest" description="Disordered" evidence="6">
    <location>
        <begin position="290"/>
        <end position="351"/>
    </location>
</feature>
<evidence type="ECO:0000256" key="2">
    <source>
        <dbReference type="ARBA" id="ARBA00023015"/>
    </source>
</evidence>
<dbReference type="Proteomes" id="UP001141806">
    <property type="component" value="Unassembled WGS sequence"/>
</dbReference>
<comment type="subcellular location">
    <subcellularLocation>
        <location evidence="1">Nucleus</location>
    </subcellularLocation>
</comment>
<dbReference type="AlphaFoldDB" id="A0A9Q0GPN8"/>
<keyword evidence="5" id="KW-0539">Nucleus</keyword>
<dbReference type="SMART" id="SM01019">
    <property type="entry name" value="B3"/>
    <property type="match status" value="2"/>
</dbReference>
<dbReference type="InterPro" id="IPR015300">
    <property type="entry name" value="DNA-bd_pseudobarrel_sf"/>
</dbReference>